<dbReference type="Proteomes" id="UP000253950">
    <property type="component" value="Unassembled WGS sequence"/>
</dbReference>
<evidence type="ECO:0000256" key="1">
    <source>
        <dbReference type="HAMAP-Rule" id="MF_00816"/>
    </source>
</evidence>
<organism evidence="2 4">
    <name type="scientific">Haemophilus sputorum</name>
    <dbReference type="NCBI Taxonomy" id="1078480"/>
    <lineage>
        <taxon>Bacteria</taxon>
        <taxon>Pseudomonadati</taxon>
        <taxon>Pseudomonadota</taxon>
        <taxon>Gammaproteobacteria</taxon>
        <taxon>Pasteurellales</taxon>
        <taxon>Pasteurellaceae</taxon>
        <taxon>Haemophilus</taxon>
    </lineage>
</organism>
<gene>
    <name evidence="3" type="ORF">DPV84_02380</name>
    <name evidence="2" type="ORF">DPV93_03600</name>
</gene>
<dbReference type="EMBL" id="QEQG01000002">
    <property type="protein sequence ID" value="RDF12399.1"/>
    <property type="molecule type" value="Genomic_DNA"/>
</dbReference>
<dbReference type="EMBL" id="QEPN01000002">
    <property type="protein sequence ID" value="RDE73186.1"/>
    <property type="molecule type" value="Genomic_DNA"/>
</dbReference>
<name>A0A369YMR0_9PAST</name>
<dbReference type="PIRSF" id="PIRSF006188">
    <property type="entry name" value="UCP006188"/>
    <property type="match status" value="1"/>
</dbReference>
<evidence type="ECO:0000313" key="4">
    <source>
        <dbReference type="Proteomes" id="UP000253872"/>
    </source>
</evidence>
<dbReference type="Proteomes" id="UP000253872">
    <property type="component" value="Unassembled WGS sequence"/>
</dbReference>
<dbReference type="AlphaFoldDB" id="A0A369YMR0"/>
<dbReference type="STRING" id="1035839.GCA_000238795_00343"/>
<dbReference type="Gene3D" id="1.10.3390.10">
    <property type="entry name" value="YejL-like"/>
    <property type="match status" value="1"/>
</dbReference>
<dbReference type="InterPro" id="IPR009857">
    <property type="entry name" value="UPF0352"/>
</dbReference>
<dbReference type="InterPro" id="IPR023202">
    <property type="entry name" value="YejL_sf"/>
</dbReference>
<dbReference type="RefSeq" id="WP_010129851.1">
    <property type="nucleotide sequence ID" value="NZ_QEPN01000002.1"/>
</dbReference>
<comment type="similarity">
    <text evidence="1">Belongs to the UPF0352 family.</text>
</comment>
<evidence type="ECO:0000313" key="5">
    <source>
        <dbReference type="Proteomes" id="UP000253950"/>
    </source>
</evidence>
<proteinExistence type="inferred from homology"/>
<evidence type="ECO:0000313" key="2">
    <source>
        <dbReference type="EMBL" id="RDE73186.1"/>
    </source>
</evidence>
<evidence type="ECO:0000313" key="3">
    <source>
        <dbReference type="EMBL" id="RDF12399.1"/>
    </source>
</evidence>
<reference evidence="4 5" key="1">
    <citation type="submission" date="2018-05" db="EMBL/GenBank/DDBJ databases">
        <title>Draft Genome Sequences for a Diverse set of 7 Haemophilus Species.</title>
        <authorList>
            <person name="Nichols M."/>
            <person name="Topaz N."/>
            <person name="Wang X."/>
            <person name="Wang X."/>
            <person name="Boxrud D."/>
        </authorList>
    </citation>
    <scope>NUCLEOTIDE SEQUENCE [LARGE SCALE GENOMIC DNA]</scope>
    <source>
        <strain evidence="2 4">C2002001239</strain>
        <strain evidence="3 5">C2015005473</strain>
    </source>
</reference>
<dbReference type="Pfam" id="PF07208">
    <property type="entry name" value="DUF1414"/>
    <property type="match status" value="1"/>
</dbReference>
<dbReference type="SUPFAM" id="SSF158651">
    <property type="entry name" value="YejL-like"/>
    <property type="match status" value="1"/>
</dbReference>
<sequence>MAIQSKYKSEQLDNLIQDLFIVLEQHKAPNDLALMALGNLVTNIIRNNAKDDVQRERLAQAFGNTLQNALAPTKQ</sequence>
<dbReference type="HAMAP" id="MF_00816">
    <property type="entry name" value="UPF0352"/>
    <property type="match status" value="1"/>
</dbReference>
<comment type="caution">
    <text evidence="2">The sequence shown here is derived from an EMBL/GenBank/DDBJ whole genome shotgun (WGS) entry which is preliminary data.</text>
</comment>
<keyword evidence="5" id="KW-1185">Reference proteome</keyword>
<protein>
    <recommendedName>
        <fullName evidence="1">UPF0352 protein DPV84_02380</fullName>
    </recommendedName>
</protein>
<accession>A0A369YMR0</accession>